<dbReference type="InterPro" id="IPR020846">
    <property type="entry name" value="MFS_dom"/>
</dbReference>
<feature type="transmembrane region" description="Helical" evidence="5">
    <location>
        <begin position="202"/>
        <end position="224"/>
    </location>
</feature>
<dbReference type="InterPro" id="IPR011701">
    <property type="entry name" value="MFS"/>
</dbReference>
<dbReference type="Gene3D" id="1.20.1250.20">
    <property type="entry name" value="MFS general substrate transporter like domains"/>
    <property type="match status" value="1"/>
</dbReference>
<feature type="transmembrane region" description="Helical" evidence="5">
    <location>
        <begin position="433"/>
        <end position="455"/>
    </location>
</feature>
<feature type="transmembrane region" description="Helical" evidence="5">
    <location>
        <begin position="140"/>
        <end position="158"/>
    </location>
</feature>
<proteinExistence type="predicted"/>
<dbReference type="InterPro" id="IPR005829">
    <property type="entry name" value="Sugar_transporter_CS"/>
</dbReference>
<dbReference type="PROSITE" id="PS50850">
    <property type="entry name" value="MFS"/>
    <property type="match status" value="1"/>
</dbReference>
<comment type="caution">
    <text evidence="7">The sequence shown here is derived from an EMBL/GenBank/DDBJ whole genome shotgun (WGS) entry which is preliminary data.</text>
</comment>
<organism evidence="7 8">
    <name type="scientific">Amycolatopsis rubida</name>
    <dbReference type="NCBI Taxonomy" id="112413"/>
    <lineage>
        <taxon>Bacteria</taxon>
        <taxon>Bacillati</taxon>
        <taxon>Actinomycetota</taxon>
        <taxon>Actinomycetes</taxon>
        <taxon>Pseudonocardiales</taxon>
        <taxon>Pseudonocardiaceae</taxon>
        <taxon>Amycolatopsis</taxon>
    </lineage>
</organism>
<dbReference type="Gene3D" id="1.20.1720.10">
    <property type="entry name" value="Multidrug resistance protein D"/>
    <property type="match status" value="1"/>
</dbReference>
<keyword evidence="4 5" id="KW-0472">Membrane</keyword>
<evidence type="ECO:0000256" key="3">
    <source>
        <dbReference type="ARBA" id="ARBA00022989"/>
    </source>
</evidence>
<feature type="domain" description="Major facilitator superfamily (MFS) profile" evidence="6">
    <location>
        <begin position="17"/>
        <end position="460"/>
    </location>
</feature>
<dbReference type="PRINTS" id="PR01036">
    <property type="entry name" value="TCRTETB"/>
</dbReference>
<keyword evidence="3 5" id="KW-1133">Transmembrane helix</keyword>
<comment type="subcellular location">
    <subcellularLocation>
        <location evidence="1">Cell membrane</location>
        <topology evidence="1">Multi-pass membrane protein</topology>
    </subcellularLocation>
</comment>
<reference evidence="7 8" key="1">
    <citation type="submission" date="2020-01" db="EMBL/GenBank/DDBJ databases">
        <title>Insect and environment-associated Actinomycetes.</title>
        <authorList>
            <person name="Currrie C."/>
            <person name="Chevrette M."/>
            <person name="Carlson C."/>
            <person name="Stubbendieck R."/>
            <person name="Wendt-Pienkowski E."/>
        </authorList>
    </citation>
    <scope>NUCLEOTIDE SEQUENCE [LARGE SCALE GENOMIC DNA]</scope>
    <source>
        <strain evidence="7 8">SID8386</strain>
    </source>
</reference>
<feature type="transmembrane region" description="Helical" evidence="5">
    <location>
        <begin position="311"/>
        <end position="330"/>
    </location>
</feature>
<dbReference type="RefSeq" id="WP_067594640.1">
    <property type="nucleotide sequence ID" value="NZ_JAAGNC010000075.1"/>
</dbReference>
<feature type="transmembrane region" description="Helical" evidence="5">
    <location>
        <begin position="366"/>
        <end position="387"/>
    </location>
</feature>
<dbReference type="PANTHER" id="PTHR23501">
    <property type="entry name" value="MAJOR FACILITATOR SUPERFAMILY"/>
    <property type="match status" value="1"/>
</dbReference>
<dbReference type="EMBL" id="JAAGNC010000075">
    <property type="protein sequence ID" value="NEC56674.1"/>
    <property type="molecule type" value="Genomic_DNA"/>
</dbReference>
<feature type="transmembrane region" description="Helical" evidence="5">
    <location>
        <begin position="337"/>
        <end position="354"/>
    </location>
</feature>
<feature type="transmembrane region" description="Helical" evidence="5">
    <location>
        <begin position="107"/>
        <end position="128"/>
    </location>
</feature>
<feature type="transmembrane region" description="Helical" evidence="5">
    <location>
        <begin position="408"/>
        <end position="427"/>
    </location>
</feature>
<dbReference type="CDD" id="cd17502">
    <property type="entry name" value="MFS_Azr1_MDR_like"/>
    <property type="match status" value="1"/>
</dbReference>
<evidence type="ECO:0000256" key="1">
    <source>
        <dbReference type="ARBA" id="ARBA00004651"/>
    </source>
</evidence>
<dbReference type="Pfam" id="PF07690">
    <property type="entry name" value="MFS_1"/>
    <property type="match status" value="1"/>
</dbReference>
<evidence type="ECO:0000256" key="5">
    <source>
        <dbReference type="SAM" id="Phobius"/>
    </source>
</evidence>
<feature type="transmembrane region" description="Helical" evidence="5">
    <location>
        <begin position="12"/>
        <end position="30"/>
    </location>
</feature>
<feature type="transmembrane region" description="Helical" evidence="5">
    <location>
        <begin position="170"/>
        <end position="190"/>
    </location>
</feature>
<dbReference type="PROSITE" id="PS00217">
    <property type="entry name" value="SUGAR_TRANSPORT_2"/>
    <property type="match status" value="1"/>
</dbReference>
<feature type="transmembrane region" description="Helical" evidence="5">
    <location>
        <begin position="50"/>
        <end position="69"/>
    </location>
</feature>
<dbReference type="PANTHER" id="PTHR23501:SF197">
    <property type="entry name" value="COMD"/>
    <property type="match status" value="1"/>
</dbReference>
<feature type="transmembrane region" description="Helical" evidence="5">
    <location>
        <begin position="230"/>
        <end position="252"/>
    </location>
</feature>
<feature type="transmembrane region" description="Helical" evidence="5">
    <location>
        <begin position="273"/>
        <end position="299"/>
    </location>
</feature>
<keyword evidence="2 5" id="KW-0812">Transmembrane</keyword>
<keyword evidence="8" id="KW-1185">Reference proteome</keyword>
<sequence length="464" mass="48086">MTATATRRGWDRATLIVFPGFMLATLMAGLDQTIVATALPSIAADLSGLSHLAWVVTAYGLAVGVSTPVHGKLGDLFPRKLLFQLSVATFLAGSALCGTAWSMPALIAFRVLQGIGAGGIVVHSQSILGELIPPAERGRYLGFMQSAFAVSTVAGPLLGGVLAENLGWRWAFYVNLPFGALALAVVAVNVPRGAPRRGEARIDWLGAVLLSTGITALLLVTGWGGREHGWGSPLVLALAAGAVVLLTALLWWERRAREPMLPLRLFGNPVARVVFSLVFLLGFTTVGLTIFVPLFFQLADRVTPTASGMRLAPLWLSWAVASTAAGQFVARTGRYRVLPITGAALVTAALVLWWQMPAGTAYGAEAGALVLAGIGLGMINSVMLIVVQNAVAAGDIGVATSTTTFSQTIGASSGVAVFGSVFAAGLAGGYPAAVHGVFLLAAATAVLALATALCLREIPLRKVR</sequence>
<evidence type="ECO:0000313" key="8">
    <source>
        <dbReference type="Proteomes" id="UP000470404"/>
    </source>
</evidence>
<evidence type="ECO:0000256" key="2">
    <source>
        <dbReference type="ARBA" id="ARBA00022692"/>
    </source>
</evidence>
<dbReference type="SUPFAM" id="SSF103473">
    <property type="entry name" value="MFS general substrate transporter"/>
    <property type="match status" value="2"/>
</dbReference>
<feature type="transmembrane region" description="Helical" evidence="5">
    <location>
        <begin position="81"/>
        <end position="101"/>
    </location>
</feature>
<gene>
    <name evidence="7" type="ORF">G3I59_14030</name>
</gene>
<name>A0ABX0BM27_9PSEU</name>
<protein>
    <submittedName>
        <fullName evidence="7">MFS transporter</fullName>
    </submittedName>
</protein>
<accession>A0ABX0BM27</accession>
<evidence type="ECO:0000313" key="7">
    <source>
        <dbReference type="EMBL" id="NEC56674.1"/>
    </source>
</evidence>
<evidence type="ECO:0000256" key="4">
    <source>
        <dbReference type="ARBA" id="ARBA00023136"/>
    </source>
</evidence>
<dbReference type="InterPro" id="IPR036259">
    <property type="entry name" value="MFS_trans_sf"/>
</dbReference>
<dbReference type="Proteomes" id="UP000470404">
    <property type="component" value="Unassembled WGS sequence"/>
</dbReference>
<evidence type="ECO:0000259" key="6">
    <source>
        <dbReference type="PROSITE" id="PS50850"/>
    </source>
</evidence>